<accession>A0A3Q9NQX8</accession>
<dbReference type="InterPro" id="IPR044068">
    <property type="entry name" value="CB"/>
</dbReference>
<keyword evidence="4" id="KW-0233">DNA recombination</keyword>
<reference evidence="8 9" key="2">
    <citation type="submission" date="2019-01" db="EMBL/GenBank/DDBJ databases">
        <title>Comparative genomic analysis of Brevibacterium aurantiacum sheds light on its evolution and its adaptation to smear-ripened cheeses.</title>
        <authorList>
            <person name="Moineau S."/>
        </authorList>
    </citation>
    <scope>NUCLEOTIDE SEQUENCE [LARGE SCALE GENOMIC DNA]</scope>
    <source>
        <strain evidence="8 9">SMQ-1417</strain>
    </source>
</reference>
<name>A0A3Q9NQX8_BREAU</name>
<dbReference type="InterPro" id="IPR053876">
    <property type="entry name" value="Phage_int_M"/>
</dbReference>
<dbReference type="PANTHER" id="PTHR30629">
    <property type="entry name" value="PROPHAGE INTEGRASE"/>
    <property type="match status" value="1"/>
</dbReference>
<dbReference type="PROSITE" id="PS51900">
    <property type="entry name" value="CB"/>
    <property type="match status" value="1"/>
</dbReference>
<dbReference type="CDD" id="cd01189">
    <property type="entry name" value="INT_ICEBs1_C_like"/>
    <property type="match status" value="1"/>
</dbReference>
<dbReference type="InterPro" id="IPR002104">
    <property type="entry name" value="Integrase_catalytic"/>
</dbReference>
<dbReference type="GO" id="GO:0003677">
    <property type="term" value="F:DNA binding"/>
    <property type="evidence" value="ECO:0007669"/>
    <property type="project" value="UniProtKB-UniRule"/>
</dbReference>
<evidence type="ECO:0000259" key="6">
    <source>
        <dbReference type="PROSITE" id="PS51898"/>
    </source>
</evidence>
<dbReference type="GO" id="GO:0015074">
    <property type="term" value="P:DNA integration"/>
    <property type="evidence" value="ECO:0007669"/>
    <property type="project" value="UniProtKB-KW"/>
</dbReference>
<feature type="domain" description="Tyr recombinase" evidence="6">
    <location>
        <begin position="238"/>
        <end position="444"/>
    </location>
</feature>
<evidence type="ECO:0000256" key="5">
    <source>
        <dbReference type="PROSITE-ProRule" id="PRU01248"/>
    </source>
</evidence>
<sequence length="455" mass="50277">MRSVYREPLLPGAFNVLGTWGCSTRLSRFSKGLTRAQSQEWPKSTALLSSQWPAMTVAGVAKMPRPRLELGTWGKVTRTEIAENKWRARARFRDFTGRTKQREAYGDSGAKAERNLLKTLRSEIESAGDSITGNTTVAALSTIWKTDPDLTNNCSEQTIERYADSLEHHILPALGEYMLMEVTVSRVDQFLRTLSVSTPGLAKTARTVLNAMFKLAVRHDALRSNPVRDVRLPTPKKQPVQALSVDEVGALREGLRKWQEGTGYRGPRRGSELLDVVDVMLGTGLRISEVLALRWGDVDLGEHPTMTVSGTLVYLRKQGLFRQSHTKTSSGFRILTLPAFVVEVLLRRSVAAIPTETNAVFPSGKGTWKWPNNYRRSLRDALKTMNDHGGISPHVFRKSVATLIDAEATLEAAAAVLGHSGTAVTSKHYVAKAAAAPDMSAILDRFGQNRNEKDE</sequence>
<keyword evidence="3 5" id="KW-0238">DNA-binding</keyword>
<dbReference type="EMBL" id="CP025330">
    <property type="protein sequence ID" value="AZT92954.1"/>
    <property type="molecule type" value="Genomic_DNA"/>
</dbReference>
<keyword evidence="2" id="KW-0229">DNA integration</keyword>
<evidence type="ECO:0000313" key="8">
    <source>
        <dbReference type="EMBL" id="AZT92954.1"/>
    </source>
</evidence>
<gene>
    <name evidence="8" type="ORF">CXR23_07210</name>
</gene>
<dbReference type="Pfam" id="PF22022">
    <property type="entry name" value="Phage_int_M"/>
    <property type="match status" value="1"/>
</dbReference>
<evidence type="ECO:0000259" key="7">
    <source>
        <dbReference type="PROSITE" id="PS51900"/>
    </source>
</evidence>
<protein>
    <submittedName>
        <fullName evidence="8">Site-specific integrase</fullName>
    </submittedName>
</protein>
<dbReference type="Proteomes" id="UP000283000">
    <property type="component" value="Chromosome"/>
</dbReference>
<reference evidence="8 9" key="1">
    <citation type="submission" date="2017-12" db="EMBL/GenBank/DDBJ databases">
        <authorList>
            <person name="Levesque S."/>
        </authorList>
    </citation>
    <scope>NUCLEOTIDE SEQUENCE [LARGE SCALE GENOMIC DNA]</scope>
    <source>
        <strain evidence="8 9">SMQ-1417</strain>
    </source>
</reference>
<evidence type="ECO:0000256" key="2">
    <source>
        <dbReference type="ARBA" id="ARBA00022908"/>
    </source>
</evidence>
<evidence type="ECO:0000256" key="4">
    <source>
        <dbReference type="ARBA" id="ARBA00023172"/>
    </source>
</evidence>
<comment type="similarity">
    <text evidence="1">Belongs to the 'phage' integrase family.</text>
</comment>
<feature type="domain" description="Core-binding (CB)" evidence="7">
    <location>
        <begin position="131"/>
        <end position="217"/>
    </location>
</feature>
<organism evidence="8 9">
    <name type="scientific">Brevibacterium aurantiacum</name>
    <dbReference type="NCBI Taxonomy" id="273384"/>
    <lineage>
        <taxon>Bacteria</taxon>
        <taxon>Bacillati</taxon>
        <taxon>Actinomycetota</taxon>
        <taxon>Actinomycetes</taxon>
        <taxon>Micrococcales</taxon>
        <taxon>Brevibacteriaceae</taxon>
        <taxon>Brevibacterium</taxon>
    </lineage>
</organism>
<evidence type="ECO:0000313" key="9">
    <source>
        <dbReference type="Proteomes" id="UP000283000"/>
    </source>
</evidence>
<dbReference type="InterPro" id="IPR050808">
    <property type="entry name" value="Phage_Integrase"/>
</dbReference>
<dbReference type="InterPro" id="IPR010998">
    <property type="entry name" value="Integrase_recombinase_N"/>
</dbReference>
<dbReference type="Gene3D" id="1.10.150.130">
    <property type="match status" value="1"/>
</dbReference>
<dbReference type="InterPro" id="IPR013762">
    <property type="entry name" value="Integrase-like_cat_sf"/>
</dbReference>
<proteinExistence type="inferred from homology"/>
<dbReference type="GO" id="GO:0006310">
    <property type="term" value="P:DNA recombination"/>
    <property type="evidence" value="ECO:0007669"/>
    <property type="project" value="UniProtKB-KW"/>
</dbReference>
<evidence type="ECO:0000256" key="3">
    <source>
        <dbReference type="ARBA" id="ARBA00023125"/>
    </source>
</evidence>
<dbReference type="SUPFAM" id="SSF56349">
    <property type="entry name" value="DNA breaking-rejoining enzymes"/>
    <property type="match status" value="1"/>
</dbReference>
<dbReference type="PROSITE" id="PS51898">
    <property type="entry name" value="TYR_RECOMBINASE"/>
    <property type="match status" value="1"/>
</dbReference>
<dbReference type="Pfam" id="PF00589">
    <property type="entry name" value="Phage_integrase"/>
    <property type="match status" value="1"/>
</dbReference>
<dbReference type="PANTHER" id="PTHR30629:SF2">
    <property type="entry name" value="PROPHAGE INTEGRASE INTS-RELATED"/>
    <property type="match status" value="1"/>
</dbReference>
<dbReference type="InterPro" id="IPR011010">
    <property type="entry name" value="DNA_brk_join_enz"/>
</dbReference>
<dbReference type="Gene3D" id="1.10.443.10">
    <property type="entry name" value="Intergrase catalytic core"/>
    <property type="match status" value="1"/>
</dbReference>
<dbReference type="AlphaFoldDB" id="A0A3Q9NQX8"/>
<evidence type="ECO:0000256" key="1">
    <source>
        <dbReference type="ARBA" id="ARBA00008857"/>
    </source>
</evidence>